<reference evidence="2 3" key="1">
    <citation type="journal article" date="2006" name="Proc. Natl. Acad. Sci. U.S.A.">
        <title>Comparative genomics of the lactic acid bacteria.</title>
        <authorList>
            <person name="Makarova K."/>
            <person name="Slesarev A."/>
            <person name="Wolf Y."/>
            <person name="Sorokin A."/>
            <person name="Mirkin B."/>
            <person name="Koonin E."/>
            <person name="Pavlov A."/>
            <person name="Pavlova N."/>
            <person name="Karamychev V."/>
            <person name="Polouchine N."/>
            <person name="Shakhova V."/>
            <person name="Grigoriev I."/>
            <person name="Lou Y."/>
            <person name="Rohksar D."/>
            <person name="Lucas S."/>
            <person name="Huang K."/>
            <person name="Goodstein D.M."/>
            <person name="Hawkins T."/>
            <person name="Plengvidhya V."/>
            <person name="Welker D."/>
            <person name="Hughes J."/>
            <person name="Goh Y."/>
            <person name="Benson A."/>
            <person name="Baldwin K."/>
            <person name="Lee J.H."/>
            <person name="Diaz-Muniz I."/>
            <person name="Dosti B."/>
            <person name="Smeianov V."/>
            <person name="Wechter W."/>
            <person name="Barabote R."/>
            <person name="Lorca G."/>
            <person name="Altermann E."/>
            <person name="Barrangou R."/>
            <person name="Ganesan B."/>
            <person name="Xie Y."/>
            <person name="Rawsthorne H."/>
            <person name="Tamir D."/>
            <person name="Parker C."/>
            <person name="Breidt F."/>
            <person name="Broadbent J."/>
            <person name="Hutkins R."/>
            <person name="O'Sullivan D."/>
            <person name="Steele J."/>
            <person name="Unlu G."/>
            <person name="Saier M."/>
            <person name="Klaenhammer T."/>
            <person name="Richardson P."/>
            <person name="Kozyavkin S."/>
            <person name="Weimer B."/>
            <person name="Mills D."/>
        </authorList>
    </citation>
    <scope>NUCLEOTIDE SEQUENCE [LARGE SCALE GENOMIC DNA]</scope>
    <source>
        <strain evidence="3">ATCC 367 / BCRC 12310 / CIP 105137 / JCM 1170 / LMG 11437 / NCIMB 947 / NCTC 947</strain>
    </source>
</reference>
<protein>
    <submittedName>
        <fullName evidence="2">Uncharacterized protein</fullName>
    </submittedName>
</protein>
<dbReference type="AlphaFoldDB" id="Q03T17"/>
<keyword evidence="3" id="KW-1185">Reference proteome</keyword>
<proteinExistence type="predicted"/>
<evidence type="ECO:0000313" key="3">
    <source>
        <dbReference type="Proteomes" id="UP000001652"/>
    </source>
</evidence>
<dbReference type="RefSeq" id="WP_011667281.1">
    <property type="nucleotide sequence ID" value="NC_008497.1"/>
</dbReference>
<sequence>MTHKILKMLMLTALLAGIGTSSLTNAQADSTQKTTASATLVSGVIGWILSPYCV</sequence>
<dbReference type="HOGENOM" id="CLU_3044578_0_0_9"/>
<keyword evidence="1" id="KW-0732">Signal</keyword>
<name>Q03T17_LEVBA</name>
<feature type="chain" id="PRO_5039139997" evidence="1">
    <location>
        <begin position="27"/>
        <end position="54"/>
    </location>
</feature>
<dbReference type="EMBL" id="CP000416">
    <property type="protein sequence ID" value="ABJ63655.1"/>
    <property type="molecule type" value="Genomic_DNA"/>
</dbReference>
<feature type="signal peptide" evidence="1">
    <location>
        <begin position="1"/>
        <end position="26"/>
    </location>
</feature>
<organism evidence="2 3">
    <name type="scientific">Levilactobacillus brevis (strain ATCC 367 / BCRC 12310 / CIP 105137 / JCM 1170 / LMG 11437 / NCIMB 947 / NCTC 947)</name>
    <name type="common">Lactobacillus brevis</name>
    <dbReference type="NCBI Taxonomy" id="387344"/>
    <lineage>
        <taxon>Bacteria</taxon>
        <taxon>Bacillati</taxon>
        <taxon>Bacillota</taxon>
        <taxon>Bacilli</taxon>
        <taxon>Lactobacillales</taxon>
        <taxon>Lactobacillaceae</taxon>
        <taxon>Levilactobacillus</taxon>
    </lineage>
</organism>
<gene>
    <name evidence="2" type="ordered locus">LVIS_0497</name>
</gene>
<evidence type="ECO:0000256" key="1">
    <source>
        <dbReference type="SAM" id="SignalP"/>
    </source>
</evidence>
<dbReference type="Proteomes" id="UP000001652">
    <property type="component" value="Chromosome"/>
</dbReference>
<evidence type="ECO:0000313" key="2">
    <source>
        <dbReference type="EMBL" id="ABJ63655.1"/>
    </source>
</evidence>
<dbReference type="KEGG" id="lbr:LVIS_0497"/>
<accession>Q03T17</accession>